<evidence type="ECO:0000313" key="2">
    <source>
        <dbReference type="Proteomes" id="UP000646911"/>
    </source>
</evidence>
<proteinExistence type="predicted"/>
<gene>
    <name evidence="1" type="ORF">H8L47_24765</name>
</gene>
<keyword evidence="2" id="KW-1185">Reference proteome</keyword>
<comment type="caution">
    <text evidence="1">The sequence shown here is derived from an EMBL/GenBank/DDBJ whole genome shotgun (WGS) entry which is preliminary data.</text>
</comment>
<organism evidence="1 2">
    <name type="scientific">Undibacterium umbellatum</name>
    <dbReference type="NCBI Taxonomy" id="2762300"/>
    <lineage>
        <taxon>Bacteria</taxon>
        <taxon>Pseudomonadati</taxon>
        <taxon>Pseudomonadota</taxon>
        <taxon>Betaproteobacteria</taxon>
        <taxon>Burkholderiales</taxon>
        <taxon>Oxalobacteraceae</taxon>
        <taxon>Undibacterium</taxon>
    </lineage>
</organism>
<dbReference type="Proteomes" id="UP000646911">
    <property type="component" value="Unassembled WGS sequence"/>
</dbReference>
<reference evidence="1 2" key="1">
    <citation type="submission" date="2020-08" db="EMBL/GenBank/DDBJ databases">
        <title>Novel species isolated from subtropical streams in China.</title>
        <authorList>
            <person name="Lu H."/>
        </authorList>
    </citation>
    <scope>NUCLEOTIDE SEQUENCE [LARGE SCALE GENOMIC DNA]</scope>
    <source>
        <strain evidence="1 2">NL8W</strain>
    </source>
</reference>
<name>A0ABR6ZHS7_9BURK</name>
<dbReference type="EMBL" id="JACOFX010000019">
    <property type="protein sequence ID" value="MBC3910787.1"/>
    <property type="molecule type" value="Genomic_DNA"/>
</dbReference>
<dbReference type="InterPro" id="IPR057079">
    <property type="entry name" value="IcmW-like"/>
</dbReference>
<accession>A0ABR6ZHS7</accession>
<sequence>MVDLTSNGLEAYWSEVSPGAPYLVGAMDATEDWVLDAEGFGDEELAALLAAMPAMLSLAVRSGRKAEFINDLLVVLAYMPSSSALRIVDWLERGSAEFELDFLREAHSLDQQGGISAIDRVAFKLLMGRLRFIRKTTLLQTVFAPERLAAVQSAIEQSVRAN</sequence>
<dbReference type="Pfam" id="PF23130">
    <property type="entry name" value="IcmW"/>
    <property type="match status" value="1"/>
</dbReference>
<evidence type="ECO:0000313" key="1">
    <source>
        <dbReference type="EMBL" id="MBC3910787.1"/>
    </source>
</evidence>
<protein>
    <submittedName>
        <fullName evidence="1">Uncharacterized protein</fullName>
    </submittedName>
</protein>
<dbReference type="RefSeq" id="WP_186956361.1">
    <property type="nucleotide sequence ID" value="NZ_JACOFX010000019.1"/>
</dbReference>